<keyword evidence="1" id="KW-0472">Membrane</keyword>
<dbReference type="Pfam" id="PF14238">
    <property type="entry name" value="DUF4340"/>
    <property type="match status" value="2"/>
</dbReference>
<dbReference type="AlphaFoldDB" id="A0A1M7N4J3"/>
<evidence type="ECO:0000313" key="4">
    <source>
        <dbReference type="Proteomes" id="UP000184184"/>
    </source>
</evidence>
<dbReference type="OrthoDB" id="2939935at2"/>
<name>A0A1M7N4J3_9BACI</name>
<dbReference type="Proteomes" id="UP000184184">
    <property type="component" value="Unassembled WGS sequence"/>
</dbReference>
<evidence type="ECO:0000256" key="1">
    <source>
        <dbReference type="SAM" id="Phobius"/>
    </source>
</evidence>
<dbReference type="STRING" id="1027249.SAMN05216179_1520"/>
<proteinExistence type="predicted"/>
<evidence type="ECO:0000313" key="3">
    <source>
        <dbReference type="EMBL" id="SHM98503.1"/>
    </source>
</evidence>
<evidence type="ECO:0000259" key="2">
    <source>
        <dbReference type="Pfam" id="PF14238"/>
    </source>
</evidence>
<protein>
    <recommendedName>
        <fullName evidence="2">DUF4340 domain-containing protein</fullName>
    </recommendedName>
</protein>
<accession>A0A1M7N4J3</accession>
<keyword evidence="1" id="KW-1133">Transmembrane helix</keyword>
<keyword evidence="4" id="KW-1185">Reference proteome</keyword>
<dbReference type="EMBL" id="FRCZ01000002">
    <property type="protein sequence ID" value="SHM98503.1"/>
    <property type="molecule type" value="Genomic_DNA"/>
</dbReference>
<dbReference type="PROSITE" id="PS51257">
    <property type="entry name" value="PROKAR_LIPOPROTEIN"/>
    <property type="match status" value="1"/>
</dbReference>
<feature type="domain" description="DUF4340" evidence="2">
    <location>
        <begin position="74"/>
        <end position="204"/>
    </location>
</feature>
<reference evidence="3 4" key="1">
    <citation type="submission" date="2016-11" db="EMBL/GenBank/DDBJ databases">
        <authorList>
            <person name="Jaros S."/>
            <person name="Januszkiewicz K."/>
            <person name="Wedrychowicz H."/>
        </authorList>
    </citation>
    <scope>NUCLEOTIDE SEQUENCE [LARGE SCALE GENOMIC DNA]</scope>
    <source>
        <strain evidence="3 4">CGMCC 1.10681</strain>
    </source>
</reference>
<feature type="transmembrane region" description="Helical" evidence="1">
    <location>
        <begin position="12"/>
        <end position="32"/>
    </location>
</feature>
<feature type="domain" description="DUF4340" evidence="2">
    <location>
        <begin position="231"/>
        <end position="383"/>
    </location>
</feature>
<organism evidence="3 4">
    <name type="scientific">Gracilibacillus kekensis</name>
    <dbReference type="NCBI Taxonomy" id="1027249"/>
    <lineage>
        <taxon>Bacteria</taxon>
        <taxon>Bacillati</taxon>
        <taxon>Bacillota</taxon>
        <taxon>Bacilli</taxon>
        <taxon>Bacillales</taxon>
        <taxon>Bacillaceae</taxon>
        <taxon>Gracilibacillus</taxon>
    </lineage>
</organism>
<sequence length="455" mass="52305">MKGNVYMKKSRIMLFIVLAIACLSILLFVLIYSNEESADGEEKVETLIDDFEAVSEINVLANENVTITKKNEEWVLENVDQELDSEKLSSFFTAMKEMSGESVEVEKKNVNLDFPKVTVSFSNNNGQVQRISIGQMHEKKDQYYVEHREKQEIYLVDRNAIETIPLKPEDLLNNKILSISSKDVNEIEIDNGTEHIVVSNESPYSEKEALAHVSGWYMHEPYHGIYSISFSKMQEMILGVDALEKVEKVSAGKDYGMEHSDFTVRFSSDNETETLRIGEPAADNQYYVSIEGQEDVYTLPTELLNPYSHPSFDMIDQFVHIVAFEAVASLTIETNDTEATFTMDHITNAEEEVETTVFRNDYQLDTEAFRDNYKQLVGLTFDQKYEGEELEDAAEITINYEIEEEQENNFHQISFTSVSEDYYAIEKNENHRIDFVIEKEKVKQAVNSMLHNNAE</sequence>
<keyword evidence="1" id="KW-0812">Transmembrane</keyword>
<dbReference type="InterPro" id="IPR025641">
    <property type="entry name" value="DUF4340"/>
</dbReference>
<gene>
    <name evidence="3" type="ORF">SAMN05216179_1520</name>
</gene>